<organism evidence="2 3">
    <name type="scientific">Eleusine coracana subsp. coracana</name>
    <dbReference type="NCBI Taxonomy" id="191504"/>
    <lineage>
        <taxon>Eukaryota</taxon>
        <taxon>Viridiplantae</taxon>
        <taxon>Streptophyta</taxon>
        <taxon>Embryophyta</taxon>
        <taxon>Tracheophyta</taxon>
        <taxon>Spermatophyta</taxon>
        <taxon>Magnoliopsida</taxon>
        <taxon>Liliopsida</taxon>
        <taxon>Poales</taxon>
        <taxon>Poaceae</taxon>
        <taxon>PACMAD clade</taxon>
        <taxon>Chloridoideae</taxon>
        <taxon>Cynodonteae</taxon>
        <taxon>Eleusininae</taxon>
        <taxon>Eleusine</taxon>
    </lineage>
</organism>
<gene>
    <name evidence="2" type="primary">ga15674</name>
    <name evidence="2" type="ORF">PR202_ga15674</name>
</gene>
<evidence type="ECO:0000313" key="3">
    <source>
        <dbReference type="Proteomes" id="UP001054889"/>
    </source>
</evidence>
<evidence type="ECO:0000313" key="2">
    <source>
        <dbReference type="EMBL" id="GJM98645.1"/>
    </source>
</evidence>
<feature type="region of interest" description="Disordered" evidence="1">
    <location>
        <begin position="71"/>
        <end position="120"/>
    </location>
</feature>
<evidence type="ECO:0000256" key="1">
    <source>
        <dbReference type="SAM" id="MobiDB-lite"/>
    </source>
</evidence>
<sequence length="120" mass="13192">MEASTRPPPRSLPWRLTLRLLLTRRVQRSGSSSPAVMEAGAPPPPCSPISGRPQPQVLLHHHSGHRYELRATRGGRTIRRRRCRHPSGLDRDEGERRKEQATVKGLGAKGPTTEGAAVKG</sequence>
<dbReference type="Proteomes" id="UP001054889">
    <property type="component" value="Unassembled WGS sequence"/>
</dbReference>
<reference evidence="2" key="1">
    <citation type="journal article" date="2018" name="DNA Res.">
        <title>Multiple hybrid de novo genome assembly of finger millet, an orphan allotetraploid crop.</title>
        <authorList>
            <person name="Hatakeyama M."/>
            <person name="Aluri S."/>
            <person name="Balachadran M.T."/>
            <person name="Sivarajan S.R."/>
            <person name="Patrignani A."/>
            <person name="Gruter S."/>
            <person name="Poveda L."/>
            <person name="Shimizu-Inatsugi R."/>
            <person name="Baeten J."/>
            <person name="Francoijs K.J."/>
            <person name="Nataraja K.N."/>
            <person name="Reddy Y.A.N."/>
            <person name="Phadnis S."/>
            <person name="Ravikumar R.L."/>
            <person name="Schlapbach R."/>
            <person name="Sreeman S.M."/>
            <person name="Shimizu K.K."/>
        </authorList>
    </citation>
    <scope>NUCLEOTIDE SEQUENCE</scope>
</reference>
<dbReference type="AlphaFoldDB" id="A0AAV5CKI1"/>
<name>A0AAV5CKI1_ELECO</name>
<comment type="caution">
    <text evidence="2">The sequence shown here is derived from an EMBL/GenBank/DDBJ whole genome shotgun (WGS) entry which is preliminary data.</text>
</comment>
<protein>
    <submittedName>
        <fullName evidence="2">Uncharacterized protein</fullName>
    </submittedName>
</protein>
<feature type="compositionally biased region" description="Basic and acidic residues" evidence="1">
    <location>
        <begin position="87"/>
        <end position="101"/>
    </location>
</feature>
<reference evidence="2" key="2">
    <citation type="submission" date="2021-12" db="EMBL/GenBank/DDBJ databases">
        <title>Resequencing data analysis of finger millet.</title>
        <authorList>
            <person name="Hatakeyama M."/>
            <person name="Aluri S."/>
            <person name="Balachadran M.T."/>
            <person name="Sivarajan S.R."/>
            <person name="Poveda L."/>
            <person name="Shimizu-Inatsugi R."/>
            <person name="Schlapbach R."/>
            <person name="Sreeman S.M."/>
            <person name="Shimizu K.K."/>
        </authorList>
    </citation>
    <scope>NUCLEOTIDE SEQUENCE</scope>
</reference>
<keyword evidence="3" id="KW-1185">Reference proteome</keyword>
<feature type="compositionally biased region" description="Basic residues" evidence="1">
    <location>
        <begin position="76"/>
        <end position="85"/>
    </location>
</feature>
<feature type="region of interest" description="Disordered" evidence="1">
    <location>
        <begin position="27"/>
        <end position="56"/>
    </location>
</feature>
<dbReference type="EMBL" id="BQKI01000007">
    <property type="protein sequence ID" value="GJM98645.1"/>
    <property type="molecule type" value="Genomic_DNA"/>
</dbReference>
<accession>A0AAV5CKI1</accession>
<proteinExistence type="predicted"/>